<keyword evidence="1" id="KW-0812">Transmembrane</keyword>
<feature type="transmembrane region" description="Helical" evidence="1">
    <location>
        <begin position="72"/>
        <end position="91"/>
    </location>
</feature>
<gene>
    <name evidence="2" type="ORF">KSP39_PZI003195</name>
</gene>
<sequence>MTYDISRPVTTVRQALPDSKYSIKTHNLCSAAGSKLNIESCSYVELQKCNEANRMSSSQFAMEGPSGDGSCYQITMIFGLLLILLLSSLIMEQIPVIGEDSICPHYGVAGL</sequence>
<protein>
    <submittedName>
        <fullName evidence="2">Uncharacterized protein</fullName>
    </submittedName>
</protein>
<name>A0AAP0BX07_9ASPA</name>
<organism evidence="2 3">
    <name type="scientific">Platanthera zijinensis</name>
    <dbReference type="NCBI Taxonomy" id="2320716"/>
    <lineage>
        <taxon>Eukaryota</taxon>
        <taxon>Viridiplantae</taxon>
        <taxon>Streptophyta</taxon>
        <taxon>Embryophyta</taxon>
        <taxon>Tracheophyta</taxon>
        <taxon>Spermatophyta</taxon>
        <taxon>Magnoliopsida</taxon>
        <taxon>Liliopsida</taxon>
        <taxon>Asparagales</taxon>
        <taxon>Orchidaceae</taxon>
        <taxon>Orchidoideae</taxon>
        <taxon>Orchideae</taxon>
        <taxon>Orchidinae</taxon>
        <taxon>Platanthera</taxon>
    </lineage>
</organism>
<evidence type="ECO:0000313" key="2">
    <source>
        <dbReference type="EMBL" id="KAK8951275.1"/>
    </source>
</evidence>
<dbReference type="AlphaFoldDB" id="A0AAP0BX07"/>
<dbReference type="EMBL" id="JBBWWQ010000003">
    <property type="protein sequence ID" value="KAK8951275.1"/>
    <property type="molecule type" value="Genomic_DNA"/>
</dbReference>
<comment type="caution">
    <text evidence="2">The sequence shown here is derived from an EMBL/GenBank/DDBJ whole genome shotgun (WGS) entry which is preliminary data.</text>
</comment>
<evidence type="ECO:0000313" key="3">
    <source>
        <dbReference type="Proteomes" id="UP001418222"/>
    </source>
</evidence>
<keyword evidence="1" id="KW-1133">Transmembrane helix</keyword>
<evidence type="ECO:0000256" key="1">
    <source>
        <dbReference type="SAM" id="Phobius"/>
    </source>
</evidence>
<keyword evidence="3" id="KW-1185">Reference proteome</keyword>
<proteinExistence type="predicted"/>
<accession>A0AAP0BX07</accession>
<keyword evidence="1" id="KW-0472">Membrane</keyword>
<dbReference type="Proteomes" id="UP001418222">
    <property type="component" value="Unassembled WGS sequence"/>
</dbReference>
<reference evidence="2 3" key="1">
    <citation type="journal article" date="2022" name="Nat. Plants">
        <title>Genomes of leafy and leafless Platanthera orchids illuminate the evolution of mycoheterotrophy.</title>
        <authorList>
            <person name="Li M.H."/>
            <person name="Liu K.W."/>
            <person name="Li Z."/>
            <person name="Lu H.C."/>
            <person name="Ye Q.L."/>
            <person name="Zhang D."/>
            <person name="Wang J.Y."/>
            <person name="Li Y.F."/>
            <person name="Zhong Z.M."/>
            <person name="Liu X."/>
            <person name="Yu X."/>
            <person name="Liu D.K."/>
            <person name="Tu X.D."/>
            <person name="Liu B."/>
            <person name="Hao Y."/>
            <person name="Liao X.Y."/>
            <person name="Jiang Y.T."/>
            <person name="Sun W.H."/>
            <person name="Chen J."/>
            <person name="Chen Y.Q."/>
            <person name="Ai Y."/>
            <person name="Zhai J.W."/>
            <person name="Wu S.S."/>
            <person name="Zhou Z."/>
            <person name="Hsiao Y.Y."/>
            <person name="Wu W.L."/>
            <person name="Chen Y.Y."/>
            <person name="Lin Y.F."/>
            <person name="Hsu J.L."/>
            <person name="Li C.Y."/>
            <person name="Wang Z.W."/>
            <person name="Zhao X."/>
            <person name="Zhong W.Y."/>
            <person name="Ma X.K."/>
            <person name="Ma L."/>
            <person name="Huang J."/>
            <person name="Chen G.Z."/>
            <person name="Huang M.Z."/>
            <person name="Huang L."/>
            <person name="Peng D.H."/>
            <person name="Luo Y.B."/>
            <person name="Zou S.Q."/>
            <person name="Chen S.P."/>
            <person name="Lan S."/>
            <person name="Tsai W.C."/>
            <person name="Van de Peer Y."/>
            <person name="Liu Z.J."/>
        </authorList>
    </citation>
    <scope>NUCLEOTIDE SEQUENCE [LARGE SCALE GENOMIC DNA]</scope>
    <source>
        <strain evidence="2">Lor287</strain>
    </source>
</reference>